<dbReference type="Pfam" id="PF16561">
    <property type="entry name" value="AMPK1_CBM"/>
    <property type="match status" value="1"/>
</dbReference>
<dbReference type="InterPro" id="IPR032640">
    <property type="entry name" value="AMPK1_CBM"/>
</dbReference>
<dbReference type="PANTHER" id="PTHR10343:SF84">
    <property type="entry name" value="5'-AMP-ACTIVATED PROTEIN KINASE SUBUNIT BETA-1"/>
    <property type="match status" value="1"/>
</dbReference>
<dbReference type="Gene3D" id="2.60.40.10">
    <property type="entry name" value="Immunoglobulins"/>
    <property type="match status" value="1"/>
</dbReference>
<dbReference type="EMBL" id="NBIV01000006">
    <property type="protein sequence ID" value="PXF49301.1"/>
    <property type="molecule type" value="Genomic_DNA"/>
</dbReference>
<keyword evidence="5" id="KW-1185">Reference proteome</keyword>
<dbReference type="SUPFAM" id="SSF81296">
    <property type="entry name" value="E set domains"/>
    <property type="match status" value="1"/>
</dbReference>
<dbReference type="GO" id="GO:0005634">
    <property type="term" value="C:nucleus"/>
    <property type="evidence" value="ECO:0007669"/>
    <property type="project" value="TreeGrafter"/>
</dbReference>
<feature type="region of interest" description="Disordered" evidence="2">
    <location>
        <begin position="1"/>
        <end position="24"/>
    </location>
</feature>
<evidence type="ECO:0000313" key="5">
    <source>
        <dbReference type="Proteomes" id="UP000247409"/>
    </source>
</evidence>
<dbReference type="InterPro" id="IPR014756">
    <property type="entry name" value="Ig_E-set"/>
</dbReference>
<dbReference type="InterPro" id="IPR037256">
    <property type="entry name" value="ASC_dom_sf"/>
</dbReference>
<dbReference type="OrthoDB" id="5574at2759"/>
<feature type="domain" description="AMP-activated protein kinase glycogen-binding" evidence="3">
    <location>
        <begin position="47"/>
        <end position="129"/>
    </location>
</feature>
<evidence type="ECO:0000259" key="3">
    <source>
        <dbReference type="Pfam" id="PF16561"/>
    </source>
</evidence>
<dbReference type="Gene3D" id="6.20.250.60">
    <property type="match status" value="1"/>
</dbReference>
<dbReference type="GO" id="GO:0007165">
    <property type="term" value="P:signal transduction"/>
    <property type="evidence" value="ECO:0007669"/>
    <property type="project" value="TreeGrafter"/>
</dbReference>
<comment type="similarity">
    <text evidence="1">Belongs to the 5'-AMP-activated protein kinase beta subunit family.</text>
</comment>
<evidence type="ECO:0000313" key="4">
    <source>
        <dbReference type="EMBL" id="PXF49301.1"/>
    </source>
</evidence>
<dbReference type="GO" id="GO:0019901">
    <property type="term" value="F:protein kinase binding"/>
    <property type="evidence" value="ECO:0007669"/>
    <property type="project" value="TreeGrafter"/>
</dbReference>
<organism evidence="4 5">
    <name type="scientific">Gracilariopsis chorda</name>
    <dbReference type="NCBI Taxonomy" id="448386"/>
    <lineage>
        <taxon>Eukaryota</taxon>
        <taxon>Rhodophyta</taxon>
        <taxon>Florideophyceae</taxon>
        <taxon>Rhodymeniophycidae</taxon>
        <taxon>Gracilariales</taxon>
        <taxon>Gracilariaceae</taxon>
        <taxon>Gracilariopsis</taxon>
    </lineage>
</organism>
<gene>
    <name evidence="4" type="ORF">BWQ96_00875</name>
</gene>
<dbReference type="CDD" id="cd02859">
    <property type="entry name" value="E_set_AMPKbeta_like_N"/>
    <property type="match status" value="1"/>
</dbReference>
<dbReference type="SUPFAM" id="SSF160219">
    <property type="entry name" value="AMPKBI-like"/>
    <property type="match status" value="1"/>
</dbReference>
<proteinExistence type="inferred from homology"/>
<dbReference type="PANTHER" id="PTHR10343">
    <property type="entry name" value="5'-AMP-ACTIVATED PROTEIN KINASE , BETA SUBUNIT"/>
    <property type="match status" value="1"/>
</dbReference>
<evidence type="ECO:0000256" key="2">
    <source>
        <dbReference type="SAM" id="MobiDB-lite"/>
    </source>
</evidence>
<dbReference type="InterPro" id="IPR013783">
    <property type="entry name" value="Ig-like_fold"/>
</dbReference>
<accession>A0A2V3J4C3</accession>
<dbReference type="InterPro" id="IPR050827">
    <property type="entry name" value="CRP1_MDG1_kinase"/>
</dbReference>
<protein>
    <submittedName>
        <fullName evidence="4">SNF1-related protein kinase regulatory subunit beta-2</fullName>
    </submittedName>
</protein>
<dbReference type="GO" id="GO:0031588">
    <property type="term" value="C:nucleotide-activated protein kinase complex"/>
    <property type="evidence" value="ECO:0007669"/>
    <property type="project" value="TreeGrafter"/>
</dbReference>
<reference evidence="4 5" key="1">
    <citation type="journal article" date="2018" name="Mol. Biol. Evol.">
        <title>Analysis of the draft genome of the red seaweed Gracilariopsis chorda provides insights into genome size evolution in Rhodophyta.</title>
        <authorList>
            <person name="Lee J."/>
            <person name="Yang E.C."/>
            <person name="Graf L."/>
            <person name="Yang J.H."/>
            <person name="Qiu H."/>
            <person name="Zel Zion U."/>
            <person name="Chan C.X."/>
            <person name="Stephens T.G."/>
            <person name="Weber A.P.M."/>
            <person name="Boo G.H."/>
            <person name="Boo S.M."/>
            <person name="Kim K.M."/>
            <person name="Shin Y."/>
            <person name="Jung M."/>
            <person name="Lee S.J."/>
            <person name="Yim H.S."/>
            <person name="Lee J.H."/>
            <person name="Bhattacharya D."/>
            <person name="Yoon H.S."/>
        </authorList>
    </citation>
    <scope>NUCLEOTIDE SEQUENCE [LARGE SCALE GENOMIC DNA]</scope>
    <source>
        <strain evidence="4 5">SKKU-2015</strain>
        <tissue evidence="4">Whole body</tissue>
    </source>
</reference>
<dbReference type="STRING" id="448386.A0A2V3J4C3"/>
<dbReference type="GO" id="GO:0005737">
    <property type="term" value="C:cytoplasm"/>
    <property type="evidence" value="ECO:0007669"/>
    <property type="project" value="TreeGrafter"/>
</dbReference>
<feature type="compositionally biased region" description="Polar residues" evidence="2">
    <location>
        <begin position="1"/>
        <end position="12"/>
    </location>
</feature>
<dbReference type="AlphaFoldDB" id="A0A2V3J4C3"/>
<dbReference type="Proteomes" id="UP000247409">
    <property type="component" value="Unassembled WGS sequence"/>
</dbReference>
<name>A0A2V3J4C3_9FLOR</name>
<sequence length="279" mass="31083">MGGTASRATEISSPDYPQGSGDAIVPPERRAALAIDDRNNNSIEHIVPTEFKWKLGGYSVYVTGAWDDWRHRTQLSRTTPVEFATVLALPVGTFQYKFIVDGNWRHSPSDPTGRDPNGNLNNVIVVTPQLPEYDSNDPLDTETQARSPVESYDYSTLPEEDHTTEPPSLPRILASAPIDRRSHSFMSGTDFVRLNHMFLIDSDSTYGPGQTRSLATEQRFKEKIITTILVTTKGRVSHHEGMSQQSYTGRRSQPIPIQEAPMQPMSESQSLLLDALNNV</sequence>
<comment type="caution">
    <text evidence="4">The sequence shown here is derived from an EMBL/GenBank/DDBJ whole genome shotgun (WGS) entry which is preliminary data.</text>
</comment>
<evidence type="ECO:0000256" key="1">
    <source>
        <dbReference type="ARBA" id="ARBA00010926"/>
    </source>
</evidence>
<feature type="region of interest" description="Disordered" evidence="2">
    <location>
        <begin position="130"/>
        <end position="170"/>
    </location>
</feature>